<dbReference type="PANTHER" id="PTHR23416">
    <property type="entry name" value="SIALIC ACID SYNTHASE-RELATED"/>
    <property type="match status" value="1"/>
</dbReference>
<accession>A0A8H8QY00</accession>
<proteinExistence type="inferred from homology"/>
<evidence type="ECO:0000313" key="4">
    <source>
        <dbReference type="EMBL" id="TVY24571.1"/>
    </source>
</evidence>
<dbReference type="Proteomes" id="UP000431533">
    <property type="component" value="Unassembled WGS sequence"/>
</dbReference>
<protein>
    <submittedName>
        <fullName evidence="4">Putative acetyltransferase</fullName>
    </submittedName>
</protein>
<dbReference type="PROSITE" id="PS00101">
    <property type="entry name" value="HEXAPEP_TRANSFERASES"/>
    <property type="match status" value="1"/>
</dbReference>
<dbReference type="RefSeq" id="XP_031003359.1">
    <property type="nucleotide sequence ID" value="XM_031151234.1"/>
</dbReference>
<dbReference type="InterPro" id="IPR011004">
    <property type="entry name" value="Trimer_LpxA-like_sf"/>
</dbReference>
<dbReference type="Pfam" id="PF14602">
    <property type="entry name" value="Hexapep_2"/>
    <property type="match status" value="1"/>
</dbReference>
<name>A0A8H8QY00_9HELO</name>
<dbReference type="InterPro" id="IPR024688">
    <property type="entry name" value="Mac_dom"/>
</dbReference>
<dbReference type="OrthoDB" id="25818at2759"/>
<evidence type="ECO:0000259" key="3">
    <source>
        <dbReference type="Pfam" id="PF12464"/>
    </source>
</evidence>
<dbReference type="InterPro" id="IPR018357">
    <property type="entry name" value="Hexapep_transf_CS"/>
</dbReference>
<dbReference type="AlphaFoldDB" id="A0A8H8QY00"/>
<dbReference type="SUPFAM" id="SSF51161">
    <property type="entry name" value="Trimeric LpxA-like enzymes"/>
    <property type="match status" value="1"/>
</dbReference>
<sequence>MDKLSTAENESRMQRGELYYAFTPSLVATRKKQQHACRKYIEAYNNESSSRRLLVELWKNVTNDDTPLPAPGASAEEDDVILKDEPWVDAPIKIDYGFNVILGKGAYINSNCTFIDTLPITIGARTLVGPNCSFFSGSHPLDPTLRNGLSGPESGAAISIGEDCWLGGNAIVLPGVTIGRGVTVGAGSVVTKDVPEFHVVVGNPARVIRKIEVKEVDLNLGKAGDS</sequence>
<reference evidence="4 5" key="1">
    <citation type="submission" date="2018-05" db="EMBL/GenBank/DDBJ databases">
        <title>Genome sequencing and assembly of the regulated plant pathogen Lachnellula willkommii and related sister species for the development of diagnostic species identification markers.</title>
        <authorList>
            <person name="Giroux E."/>
            <person name="Bilodeau G."/>
        </authorList>
    </citation>
    <scope>NUCLEOTIDE SEQUENCE [LARGE SCALE GENOMIC DNA]</scope>
    <source>
        <strain evidence="4 5">CBS 185.66</strain>
    </source>
</reference>
<dbReference type="GO" id="GO:0008374">
    <property type="term" value="F:O-acyltransferase activity"/>
    <property type="evidence" value="ECO:0007669"/>
    <property type="project" value="TreeGrafter"/>
</dbReference>
<dbReference type="InterPro" id="IPR051159">
    <property type="entry name" value="Hexapeptide_acetyltransf"/>
</dbReference>
<dbReference type="PANTHER" id="PTHR23416:SF54">
    <property type="entry name" value="ACETYLTRANSFERASE, CYSE_LACA_LPXA_NODL FAMILY (AFU_ORTHOLOGUE AFUA_2G08430)-RELATED"/>
    <property type="match status" value="1"/>
</dbReference>
<dbReference type="EMBL" id="QGMH01000125">
    <property type="protein sequence ID" value="TVY24571.1"/>
    <property type="molecule type" value="Genomic_DNA"/>
</dbReference>
<dbReference type="Pfam" id="PF12464">
    <property type="entry name" value="Mac"/>
    <property type="match status" value="1"/>
</dbReference>
<gene>
    <name evidence="4" type="ORF">LHYA1_G006294</name>
</gene>
<keyword evidence="2 4" id="KW-0808">Transferase</keyword>
<dbReference type="GeneID" id="41986492"/>
<comment type="caution">
    <text evidence="4">The sequence shown here is derived from an EMBL/GenBank/DDBJ whole genome shotgun (WGS) entry which is preliminary data.</text>
</comment>
<feature type="domain" description="Maltose/galactoside acetyltransferase" evidence="3">
    <location>
        <begin position="12"/>
        <end position="55"/>
    </location>
</feature>
<organism evidence="4 5">
    <name type="scientific">Lachnellula hyalina</name>
    <dbReference type="NCBI Taxonomy" id="1316788"/>
    <lineage>
        <taxon>Eukaryota</taxon>
        <taxon>Fungi</taxon>
        <taxon>Dikarya</taxon>
        <taxon>Ascomycota</taxon>
        <taxon>Pezizomycotina</taxon>
        <taxon>Leotiomycetes</taxon>
        <taxon>Helotiales</taxon>
        <taxon>Lachnaceae</taxon>
        <taxon>Lachnellula</taxon>
    </lineage>
</organism>
<keyword evidence="5" id="KW-1185">Reference proteome</keyword>
<dbReference type="CDD" id="cd03357">
    <property type="entry name" value="LbH_MAT_GAT"/>
    <property type="match status" value="1"/>
</dbReference>
<dbReference type="InterPro" id="IPR001451">
    <property type="entry name" value="Hexapep"/>
</dbReference>
<evidence type="ECO:0000256" key="2">
    <source>
        <dbReference type="ARBA" id="ARBA00022679"/>
    </source>
</evidence>
<dbReference type="GO" id="GO:0016407">
    <property type="term" value="F:acetyltransferase activity"/>
    <property type="evidence" value="ECO:0007669"/>
    <property type="project" value="InterPro"/>
</dbReference>
<dbReference type="Gene3D" id="2.160.10.10">
    <property type="entry name" value="Hexapeptide repeat proteins"/>
    <property type="match status" value="1"/>
</dbReference>
<comment type="similarity">
    <text evidence="1">Belongs to the transferase hexapeptide repeat family.</text>
</comment>
<evidence type="ECO:0000256" key="1">
    <source>
        <dbReference type="ARBA" id="ARBA00007274"/>
    </source>
</evidence>
<evidence type="ECO:0000313" key="5">
    <source>
        <dbReference type="Proteomes" id="UP000431533"/>
    </source>
</evidence>